<dbReference type="InterPro" id="IPR009057">
    <property type="entry name" value="Homeodomain-like_sf"/>
</dbReference>
<dbReference type="PROSITE" id="PS50977">
    <property type="entry name" value="HTH_TETR_2"/>
    <property type="match status" value="1"/>
</dbReference>
<gene>
    <name evidence="7" type="ORF">E1181_17075</name>
</gene>
<evidence type="ECO:0000256" key="4">
    <source>
        <dbReference type="PROSITE-ProRule" id="PRU00335"/>
    </source>
</evidence>
<dbReference type="InterPro" id="IPR054156">
    <property type="entry name" value="YxaF_TetR_C"/>
</dbReference>
<evidence type="ECO:0000259" key="6">
    <source>
        <dbReference type="PROSITE" id="PS50977"/>
    </source>
</evidence>
<evidence type="ECO:0000256" key="2">
    <source>
        <dbReference type="ARBA" id="ARBA00023125"/>
    </source>
</evidence>
<evidence type="ECO:0000256" key="1">
    <source>
        <dbReference type="ARBA" id="ARBA00023015"/>
    </source>
</evidence>
<dbReference type="Proteomes" id="UP000295674">
    <property type="component" value="Unassembled WGS sequence"/>
</dbReference>
<dbReference type="PANTHER" id="PTHR30055:SF234">
    <property type="entry name" value="HTH-TYPE TRANSCRIPTIONAL REGULATOR BETI"/>
    <property type="match status" value="1"/>
</dbReference>
<protein>
    <submittedName>
        <fullName evidence="7">TetR/AcrR family transcriptional regulator</fullName>
    </submittedName>
</protein>
<dbReference type="GO" id="GO:0000976">
    <property type="term" value="F:transcription cis-regulatory region binding"/>
    <property type="evidence" value="ECO:0007669"/>
    <property type="project" value="TreeGrafter"/>
</dbReference>
<feature type="DNA-binding region" description="H-T-H motif" evidence="4">
    <location>
        <begin position="97"/>
        <end position="116"/>
    </location>
</feature>
<dbReference type="GO" id="GO:0003700">
    <property type="term" value="F:DNA-binding transcription factor activity"/>
    <property type="evidence" value="ECO:0007669"/>
    <property type="project" value="TreeGrafter"/>
</dbReference>
<organism evidence="7 8">
    <name type="scientific">Saccharopolyspora terrae</name>
    <dbReference type="NCBI Taxonomy" id="2530384"/>
    <lineage>
        <taxon>Bacteria</taxon>
        <taxon>Bacillati</taxon>
        <taxon>Actinomycetota</taxon>
        <taxon>Actinomycetes</taxon>
        <taxon>Pseudonocardiales</taxon>
        <taxon>Pseudonocardiaceae</taxon>
        <taxon>Saccharopolyspora</taxon>
    </lineage>
</organism>
<dbReference type="InterPro" id="IPR050109">
    <property type="entry name" value="HTH-type_TetR-like_transc_reg"/>
</dbReference>
<comment type="caution">
    <text evidence="7">The sequence shown here is derived from an EMBL/GenBank/DDBJ whole genome shotgun (WGS) entry which is preliminary data.</text>
</comment>
<feature type="region of interest" description="Disordered" evidence="5">
    <location>
        <begin position="1"/>
        <end position="33"/>
    </location>
</feature>
<dbReference type="Pfam" id="PF21993">
    <property type="entry name" value="TetR_C_13_2"/>
    <property type="match status" value="1"/>
</dbReference>
<name>A0A4R4VIH7_9PSEU</name>
<accession>A0A4R4VIH7</accession>
<dbReference type="EMBL" id="SMKS01000028">
    <property type="protein sequence ID" value="TDD04751.1"/>
    <property type="molecule type" value="Genomic_DNA"/>
</dbReference>
<dbReference type="Gene3D" id="1.10.357.10">
    <property type="entry name" value="Tetracycline Repressor, domain 2"/>
    <property type="match status" value="1"/>
</dbReference>
<dbReference type="InterPro" id="IPR036271">
    <property type="entry name" value="Tet_transcr_reg_TetR-rel_C_sf"/>
</dbReference>
<reference evidence="7 8" key="1">
    <citation type="submission" date="2019-03" db="EMBL/GenBank/DDBJ databases">
        <title>Draft genome sequences of novel Actinobacteria.</title>
        <authorList>
            <person name="Sahin N."/>
            <person name="Ay H."/>
            <person name="Saygin H."/>
        </authorList>
    </citation>
    <scope>NUCLEOTIDE SEQUENCE [LARGE SCALE GENOMIC DNA]</scope>
    <source>
        <strain evidence="7 8">16K309</strain>
    </source>
</reference>
<evidence type="ECO:0000256" key="3">
    <source>
        <dbReference type="ARBA" id="ARBA00023163"/>
    </source>
</evidence>
<dbReference type="PRINTS" id="PR00455">
    <property type="entry name" value="HTHTETR"/>
</dbReference>
<dbReference type="PANTHER" id="PTHR30055">
    <property type="entry name" value="HTH-TYPE TRANSCRIPTIONAL REGULATOR RUTR"/>
    <property type="match status" value="1"/>
</dbReference>
<dbReference type="OrthoDB" id="5177743at2"/>
<keyword evidence="8" id="KW-1185">Reference proteome</keyword>
<dbReference type="Pfam" id="PF00440">
    <property type="entry name" value="TetR_N"/>
    <property type="match status" value="1"/>
</dbReference>
<keyword evidence="1" id="KW-0805">Transcription regulation</keyword>
<dbReference type="InterPro" id="IPR001647">
    <property type="entry name" value="HTH_TetR"/>
</dbReference>
<feature type="domain" description="HTH tetR-type" evidence="6">
    <location>
        <begin position="74"/>
        <end position="134"/>
    </location>
</feature>
<dbReference type="SUPFAM" id="SSF48498">
    <property type="entry name" value="Tetracyclin repressor-like, C-terminal domain"/>
    <property type="match status" value="1"/>
</dbReference>
<keyword evidence="2 4" id="KW-0238">DNA-binding</keyword>
<evidence type="ECO:0000313" key="8">
    <source>
        <dbReference type="Proteomes" id="UP000295674"/>
    </source>
</evidence>
<sequence>MYSSSWGGALRSGAPDGSSRSSSGRTTVETRSAHEQEFRNAIDFKVALPIGQSISRTSYSGVMERVDGRKLRFQHRRGEVLAAATEHALEKGLDDLSLRKVAESVGVSHATLVHHFASKDRLVAEIVDRVLAETLSLPDMPRDDPDPLRAIWRRATSESGRRYVRLFVAITGHTMYGDPALTEAVATSMRQRNDLIAAGLVRYGCAESRAQAVATSLMSTLRGLFVDLLATGDEQRVAAAFDDFAADVQRRALDGFS</sequence>
<keyword evidence="3" id="KW-0804">Transcription</keyword>
<dbReference type="SUPFAM" id="SSF46689">
    <property type="entry name" value="Homeodomain-like"/>
    <property type="match status" value="1"/>
</dbReference>
<dbReference type="AlphaFoldDB" id="A0A4R4VIH7"/>
<evidence type="ECO:0000256" key="5">
    <source>
        <dbReference type="SAM" id="MobiDB-lite"/>
    </source>
</evidence>
<proteinExistence type="predicted"/>
<evidence type="ECO:0000313" key="7">
    <source>
        <dbReference type="EMBL" id="TDD04751.1"/>
    </source>
</evidence>
<feature type="compositionally biased region" description="Low complexity" evidence="5">
    <location>
        <begin position="11"/>
        <end position="30"/>
    </location>
</feature>